<dbReference type="EMBL" id="CAJPIZ010003245">
    <property type="protein sequence ID" value="CAG2106114.1"/>
    <property type="molecule type" value="Genomic_DNA"/>
</dbReference>
<feature type="compositionally biased region" description="Basic and acidic residues" evidence="1">
    <location>
        <begin position="362"/>
        <end position="372"/>
    </location>
</feature>
<gene>
    <name evidence="2" type="ORF">OSB1V03_LOCUS6118</name>
</gene>
<proteinExistence type="predicted"/>
<evidence type="ECO:0000313" key="3">
    <source>
        <dbReference type="Proteomes" id="UP000759131"/>
    </source>
</evidence>
<accession>A0A7R9PYP6</accession>
<sequence>MKNAGKIAMFELDYVHIHSMSLVTNGLGDKWLRDISKETANIKSFSVKECIFSSETKITDEWQRRFQTANTINELISGVSGKYLSSKIGEELADRKADRVLAFGGRVAERHTNQAHCLAGKGLGFCVFQFQAFKHVDRQLFAKEVQNFAVSVVESDLSFGYRVIHFFANLAIQSGYHFLSVDHRFIGFAARETKPAVGSHLHQRKGEASPRVAAPEEYMSRIGDNNGKLIIMDLYLLQFIPIVEKWGHLHFMCGSVVAEDMPSPKRNPISLLVSVKTSQPRVADYWLTVPAAVLTIDDLKRHLMSTLAIDGHNEVDLWLDNGLLRDGRTPVGHILINRDHLEVRPANADHYPVIPAIVSADEVDRSDAESTDSRTTYTVTSRQIEEQMNSS</sequence>
<name>A0A7R9PYP6_9ACAR</name>
<evidence type="ECO:0000313" key="2">
    <source>
        <dbReference type="EMBL" id="CAD7625684.1"/>
    </source>
</evidence>
<feature type="region of interest" description="Disordered" evidence="1">
    <location>
        <begin position="362"/>
        <end position="391"/>
    </location>
</feature>
<dbReference type="AlphaFoldDB" id="A0A7R9PYP6"/>
<keyword evidence="3" id="KW-1185">Reference proteome</keyword>
<evidence type="ECO:0000256" key="1">
    <source>
        <dbReference type="SAM" id="MobiDB-lite"/>
    </source>
</evidence>
<feature type="non-terminal residue" evidence="2">
    <location>
        <position position="391"/>
    </location>
</feature>
<dbReference type="EMBL" id="OC857820">
    <property type="protein sequence ID" value="CAD7625684.1"/>
    <property type="molecule type" value="Genomic_DNA"/>
</dbReference>
<organism evidence="2">
    <name type="scientific">Medioppia subpectinata</name>
    <dbReference type="NCBI Taxonomy" id="1979941"/>
    <lineage>
        <taxon>Eukaryota</taxon>
        <taxon>Metazoa</taxon>
        <taxon>Ecdysozoa</taxon>
        <taxon>Arthropoda</taxon>
        <taxon>Chelicerata</taxon>
        <taxon>Arachnida</taxon>
        <taxon>Acari</taxon>
        <taxon>Acariformes</taxon>
        <taxon>Sarcoptiformes</taxon>
        <taxon>Oribatida</taxon>
        <taxon>Brachypylina</taxon>
        <taxon>Oppioidea</taxon>
        <taxon>Oppiidae</taxon>
        <taxon>Medioppia</taxon>
    </lineage>
</organism>
<feature type="compositionally biased region" description="Polar residues" evidence="1">
    <location>
        <begin position="373"/>
        <end position="391"/>
    </location>
</feature>
<dbReference type="Proteomes" id="UP000759131">
    <property type="component" value="Unassembled WGS sequence"/>
</dbReference>
<protein>
    <submittedName>
        <fullName evidence="2">Uncharacterized protein</fullName>
    </submittedName>
</protein>
<reference evidence="2" key="1">
    <citation type="submission" date="2020-11" db="EMBL/GenBank/DDBJ databases">
        <authorList>
            <person name="Tran Van P."/>
        </authorList>
    </citation>
    <scope>NUCLEOTIDE SEQUENCE</scope>
</reference>